<reference evidence="2" key="1">
    <citation type="journal article" date="2011" name="Plant Physiol.">
        <title>Comprehensive sequence analysis of 24,783 barley full-length cDNAs derived from 12 clone libraries.</title>
        <authorList>
            <person name="Matsumoto T."/>
            <person name="Tanaka T."/>
            <person name="Sakai H."/>
            <person name="Amano N."/>
            <person name="Kanamori H."/>
            <person name="Kurita K."/>
            <person name="Kikuta A."/>
            <person name="Kamiya K."/>
            <person name="Yamamoto M."/>
            <person name="Ikawa H."/>
            <person name="Fujii N."/>
            <person name="Hori K."/>
            <person name="Itoh T."/>
            <person name="Sato K."/>
        </authorList>
    </citation>
    <scope>NUCLEOTIDE SEQUENCE</scope>
    <source>
        <tissue evidence="2">Shoot</tissue>
    </source>
</reference>
<evidence type="ECO:0000313" key="2">
    <source>
        <dbReference type="EMBL" id="BAJ87175.1"/>
    </source>
</evidence>
<organism evidence="2">
    <name type="scientific">Hordeum vulgare subsp. vulgare</name>
    <name type="common">Domesticated barley</name>
    <dbReference type="NCBI Taxonomy" id="112509"/>
    <lineage>
        <taxon>Eukaryota</taxon>
        <taxon>Viridiplantae</taxon>
        <taxon>Streptophyta</taxon>
        <taxon>Embryophyta</taxon>
        <taxon>Tracheophyta</taxon>
        <taxon>Spermatophyta</taxon>
        <taxon>Magnoliopsida</taxon>
        <taxon>Liliopsida</taxon>
        <taxon>Poales</taxon>
        <taxon>Poaceae</taxon>
        <taxon>BOP clade</taxon>
        <taxon>Pooideae</taxon>
        <taxon>Triticodae</taxon>
        <taxon>Triticeae</taxon>
        <taxon>Hordeinae</taxon>
        <taxon>Hordeum</taxon>
    </lineage>
</organism>
<dbReference type="EMBL" id="AK355957">
    <property type="protein sequence ID" value="BAJ87175.1"/>
    <property type="molecule type" value="mRNA"/>
</dbReference>
<proteinExistence type="evidence at transcript level"/>
<dbReference type="AlphaFoldDB" id="F2CWF4"/>
<protein>
    <submittedName>
        <fullName evidence="2">Predicted protein</fullName>
    </submittedName>
</protein>
<feature type="region of interest" description="Disordered" evidence="1">
    <location>
        <begin position="42"/>
        <end position="136"/>
    </location>
</feature>
<name>F2CWF4_HORVV</name>
<feature type="compositionally biased region" description="Basic residues" evidence="1">
    <location>
        <begin position="90"/>
        <end position="103"/>
    </location>
</feature>
<accession>F2CWF4</accession>
<feature type="compositionally biased region" description="Basic and acidic residues" evidence="1">
    <location>
        <begin position="114"/>
        <end position="123"/>
    </location>
</feature>
<sequence length="136" mass="14364">MAEGLRRTSAAIPALWLSPSLLSAGREPPGSCRVATALLFVGKPRRRGSPVAPHLARPCQWRGRRRPPQASPRPPSGAAGSGGAPALHGRCPRAARRRQRRRLSAPAPPLFPCRGEEEGKEGGEIEGGEGQHGPLP</sequence>
<evidence type="ECO:0000256" key="1">
    <source>
        <dbReference type="SAM" id="MobiDB-lite"/>
    </source>
</evidence>